<proteinExistence type="predicted"/>
<organism evidence="2 3">
    <name type="scientific">Chromobacterium sinusclupearum</name>
    <dbReference type="NCBI Taxonomy" id="2077146"/>
    <lineage>
        <taxon>Bacteria</taxon>
        <taxon>Pseudomonadati</taxon>
        <taxon>Pseudomonadota</taxon>
        <taxon>Betaproteobacteria</taxon>
        <taxon>Neisseriales</taxon>
        <taxon>Chromobacteriaceae</taxon>
        <taxon>Chromobacterium</taxon>
    </lineage>
</organism>
<dbReference type="AlphaFoldDB" id="A0A2K4MS96"/>
<reference evidence="2 3" key="1">
    <citation type="submission" date="2018-01" db="EMBL/GenBank/DDBJ databases">
        <title>Genomic Sequence of Chromobacterium MWU13-2610 from wild cranberry bogs within the Cape Cod National Seashore.</title>
        <authorList>
            <person name="O'Hara-Hanley K."/>
            <person name="Soby S."/>
            <person name="Harrison A."/>
        </authorList>
    </citation>
    <scope>NUCLEOTIDE SEQUENCE [LARGE SCALE GENOMIC DNA]</scope>
    <source>
        <strain evidence="2 3">MWU13-2610</strain>
    </source>
</reference>
<accession>A0A2K4MS96</accession>
<evidence type="ECO:0000313" key="3">
    <source>
        <dbReference type="Proteomes" id="UP000236416"/>
    </source>
</evidence>
<feature type="compositionally biased region" description="Basic residues" evidence="1">
    <location>
        <begin position="30"/>
        <end position="45"/>
    </location>
</feature>
<evidence type="ECO:0000313" key="2">
    <source>
        <dbReference type="EMBL" id="POA99978.1"/>
    </source>
</evidence>
<name>A0A2K4MS96_9NEIS</name>
<comment type="caution">
    <text evidence="2">The sequence shown here is derived from an EMBL/GenBank/DDBJ whole genome shotgun (WGS) entry which is preliminary data.</text>
</comment>
<protein>
    <submittedName>
        <fullName evidence="2">Uncharacterized protein</fullName>
    </submittedName>
</protein>
<dbReference type="EMBL" id="PPTF01000015">
    <property type="protein sequence ID" value="POA99978.1"/>
    <property type="molecule type" value="Genomic_DNA"/>
</dbReference>
<keyword evidence="3" id="KW-1185">Reference proteome</keyword>
<dbReference type="Proteomes" id="UP000236416">
    <property type="component" value="Unassembled WGS sequence"/>
</dbReference>
<evidence type="ECO:0000256" key="1">
    <source>
        <dbReference type="SAM" id="MobiDB-lite"/>
    </source>
</evidence>
<gene>
    <name evidence="2" type="ORF">C2134_04150</name>
</gene>
<feature type="region of interest" description="Disordered" evidence="1">
    <location>
        <begin position="30"/>
        <end position="49"/>
    </location>
</feature>
<sequence>MQSRRLPPCSRRRCGRRCCRKACLRRLKRDRPRQRRPPRRCRMRPQRSGLCPCPSGRSRLWPNKRPNWRRQASCQCRR</sequence>